<dbReference type="KEGG" id="acan:ACA1_098900"/>
<reference evidence="2 3" key="1">
    <citation type="journal article" date="2013" name="Genome Biol.">
        <title>Genome of Acanthamoeba castellanii highlights extensive lateral gene transfer and early evolution of tyrosine kinase signaling.</title>
        <authorList>
            <person name="Clarke M."/>
            <person name="Lohan A.J."/>
            <person name="Liu B."/>
            <person name="Lagkouvardos I."/>
            <person name="Roy S."/>
            <person name="Zafar N."/>
            <person name="Bertelli C."/>
            <person name="Schilde C."/>
            <person name="Kianianmomeni A."/>
            <person name="Burglin T.R."/>
            <person name="Frech C."/>
            <person name="Turcotte B."/>
            <person name="Kopec K.O."/>
            <person name="Synnott J.M."/>
            <person name="Choo C."/>
            <person name="Paponov I."/>
            <person name="Finkler A."/>
            <person name="Soon Heng Tan C."/>
            <person name="Hutchins A.P."/>
            <person name="Weinmeier T."/>
            <person name="Rattei T."/>
            <person name="Chu J.S."/>
            <person name="Gimenez G."/>
            <person name="Irimia M."/>
            <person name="Rigden D.J."/>
            <person name="Fitzpatrick D.A."/>
            <person name="Lorenzo-Morales J."/>
            <person name="Bateman A."/>
            <person name="Chiu C.H."/>
            <person name="Tang P."/>
            <person name="Hegemann P."/>
            <person name="Fromm H."/>
            <person name="Raoult D."/>
            <person name="Greub G."/>
            <person name="Miranda-Saavedra D."/>
            <person name="Chen N."/>
            <person name="Nash P."/>
            <person name="Ginger M.L."/>
            <person name="Horn M."/>
            <person name="Schaap P."/>
            <person name="Caler L."/>
            <person name="Loftus B."/>
        </authorList>
    </citation>
    <scope>NUCLEOTIDE SEQUENCE [LARGE SCALE GENOMIC DNA]</scope>
    <source>
        <strain evidence="2 3">Neff</strain>
    </source>
</reference>
<dbReference type="EMBL" id="KB007910">
    <property type="protein sequence ID" value="ELR20513.1"/>
    <property type="molecule type" value="Genomic_DNA"/>
</dbReference>
<protein>
    <submittedName>
        <fullName evidence="2">Putative transcriptional regulator cudA</fullName>
    </submittedName>
</protein>
<name>L8H713_ACACF</name>
<dbReference type="PANTHER" id="PTHR38092:SF1">
    <property type="entry name" value="TRANSCRIPTIONAL REGULATOR CUDA-RELATED"/>
    <property type="match status" value="1"/>
</dbReference>
<gene>
    <name evidence="2" type="ORF">ACA1_098900</name>
</gene>
<feature type="compositionally biased region" description="Basic residues" evidence="1">
    <location>
        <begin position="150"/>
        <end position="167"/>
    </location>
</feature>
<dbReference type="AlphaFoldDB" id="L8H713"/>
<feature type="region of interest" description="Disordered" evidence="1">
    <location>
        <begin position="148"/>
        <end position="173"/>
    </location>
</feature>
<feature type="region of interest" description="Disordered" evidence="1">
    <location>
        <begin position="216"/>
        <end position="241"/>
    </location>
</feature>
<sequence length="389" mass="43013">MSATKASGAELVILQLSSLDQEEVYRNAEKKIVHAVIKNIPFAMELGFRGRFDPYVVDFHKFTLKCTLLYDTQGEERTVDWVKSSPIDCVVQVNETGERATTEVRLQALSSQHEDMAFRIKYTAVPPATSNLEPLVVVSEPIKVVSKQSQLKKNKKPPATRGAKKRTAAAVAAPENAQIADSLARIEAQQRQQQSLINSLIQTVAILQQTRQHTSASGASTPAVADVASSPNQPCDDDYDVQQPMRKRVKIEQEIDLRSPHPQPSPSSQEATLQFEHHLSGLMATFAQLPPAERATCIHRVFRDHSSRAGEVVEALLTESLTAAKPNDQQVHFDTSESATADLSNFDSSTYYDPNAYDLHHAVPDAAEAFYQHALHAQTQLPKDETHES</sequence>
<dbReference type="Proteomes" id="UP000011083">
    <property type="component" value="Unassembled WGS sequence"/>
</dbReference>
<dbReference type="PANTHER" id="PTHR38092">
    <property type="entry name" value="REGULATOR CUDA, PUTATIVE-RELATED"/>
    <property type="match status" value="1"/>
</dbReference>
<dbReference type="InterPro" id="IPR040430">
    <property type="entry name" value="CudA-like"/>
</dbReference>
<keyword evidence="3" id="KW-1185">Reference proteome</keyword>
<proteinExistence type="predicted"/>
<organism evidence="2 3">
    <name type="scientific">Acanthamoeba castellanii (strain ATCC 30010 / Neff)</name>
    <dbReference type="NCBI Taxonomy" id="1257118"/>
    <lineage>
        <taxon>Eukaryota</taxon>
        <taxon>Amoebozoa</taxon>
        <taxon>Discosea</taxon>
        <taxon>Longamoebia</taxon>
        <taxon>Centramoebida</taxon>
        <taxon>Acanthamoebidae</taxon>
        <taxon>Acanthamoeba</taxon>
    </lineage>
</organism>
<accession>L8H713</accession>
<dbReference type="VEuPathDB" id="AmoebaDB:ACA1_098900"/>
<evidence type="ECO:0000313" key="2">
    <source>
        <dbReference type="EMBL" id="ELR20513.1"/>
    </source>
</evidence>
<dbReference type="GeneID" id="14921374"/>
<evidence type="ECO:0000256" key="1">
    <source>
        <dbReference type="SAM" id="MobiDB-lite"/>
    </source>
</evidence>
<dbReference type="OrthoDB" id="29077at2759"/>
<dbReference type="RefSeq" id="XP_004343644.1">
    <property type="nucleotide sequence ID" value="XM_004343594.1"/>
</dbReference>
<evidence type="ECO:0000313" key="3">
    <source>
        <dbReference type="Proteomes" id="UP000011083"/>
    </source>
</evidence>